<dbReference type="EMBL" id="BRLJ01000003">
    <property type="protein sequence ID" value="GKX62847.1"/>
    <property type="molecule type" value="Genomic_DNA"/>
</dbReference>
<gene>
    <name evidence="1" type="ORF">SOASR032_14160</name>
</gene>
<dbReference type="Proteomes" id="UP001059610">
    <property type="component" value="Unassembled WGS sequence"/>
</dbReference>
<name>A0ABQ5LIQ7_9GAMM</name>
<organism evidence="1 2">
    <name type="scientific">Pragia fontium</name>
    <dbReference type="NCBI Taxonomy" id="82985"/>
    <lineage>
        <taxon>Bacteria</taxon>
        <taxon>Pseudomonadati</taxon>
        <taxon>Pseudomonadota</taxon>
        <taxon>Gammaproteobacteria</taxon>
        <taxon>Enterobacterales</taxon>
        <taxon>Budviciaceae</taxon>
        <taxon>Pragia</taxon>
    </lineage>
</organism>
<sequence length="68" mass="7221">MLGLLSFRSAFANYNVIAKTAIAKVTISGVAETDTGLIFQHVIKRDTVSGTMDCGPGNLPAGDAYHYM</sequence>
<protein>
    <submittedName>
        <fullName evidence="1">Uncharacterized protein</fullName>
    </submittedName>
</protein>
<keyword evidence="2" id="KW-1185">Reference proteome</keyword>
<proteinExistence type="predicted"/>
<accession>A0ABQ5LIQ7</accession>
<evidence type="ECO:0000313" key="1">
    <source>
        <dbReference type="EMBL" id="GKX62847.1"/>
    </source>
</evidence>
<evidence type="ECO:0000313" key="2">
    <source>
        <dbReference type="Proteomes" id="UP001059610"/>
    </source>
</evidence>
<reference evidence="1" key="1">
    <citation type="submission" date="2022-06" db="EMBL/GenBank/DDBJ databases">
        <title>Draft genome sequences of Pragia fontium str. JCM24417.</title>
        <authorList>
            <person name="Wakabayashi Y."/>
            <person name="Kojima K."/>
        </authorList>
    </citation>
    <scope>NUCLEOTIDE SEQUENCE</scope>
    <source>
        <strain evidence="1">JCM 24417</strain>
    </source>
</reference>
<comment type="caution">
    <text evidence="1">The sequence shown here is derived from an EMBL/GenBank/DDBJ whole genome shotgun (WGS) entry which is preliminary data.</text>
</comment>